<dbReference type="Proteomes" id="UP000011769">
    <property type="component" value="Unassembled WGS sequence"/>
</dbReference>
<dbReference type="EMBL" id="ALYM01000003">
    <property type="protein sequence ID" value="EMG25864.1"/>
    <property type="molecule type" value="Genomic_DNA"/>
</dbReference>
<accession>A0ABP2SZH5</accession>
<evidence type="ECO:0000313" key="2">
    <source>
        <dbReference type="Proteomes" id="UP000011769"/>
    </source>
</evidence>
<comment type="caution">
    <text evidence="1">The sequence shown here is derived from an EMBL/GenBank/DDBJ whole genome shotgun (WGS) entry which is preliminary data.</text>
</comment>
<dbReference type="Pfam" id="PF08876">
    <property type="entry name" value="DUF1836"/>
    <property type="match status" value="1"/>
</dbReference>
<organism evidence="1 2">
    <name type="scientific">Streptococcus parauberis KRS-02083</name>
    <dbReference type="NCBI Taxonomy" id="1207545"/>
    <lineage>
        <taxon>Bacteria</taxon>
        <taxon>Bacillati</taxon>
        <taxon>Bacillota</taxon>
        <taxon>Bacilli</taxon>
        <taxon>Lactobacillales</taxon>
        <taxon>Streptococcaceae</taxon>
        <taxon>Streptococcus</taxon>
    </lineage>
</organism>
<evidence type="ECO:0008006" key="3">
    <source>
        <dbReference type="Google" id="ProtNLM"/>
    </source>
</evidence>
<proteinExistence type="predicted"/>
<keyword evidence="2" id="KW-1185">Reference proteome</keyword>
<gene>
    <name evidence="1" type="ORF">SPJ1_1275</name>
</gene>
<sequence>MTFPILPKWEQLPDLDLYLDQLLLYTNKTTNFGSPAIQKEVTASMINNYVKHGYLAKPIKKKYEKQQVARLIAVTILKNAFPIQAIAQVLSQLQEKSNSQVLYDTFVDYWNEEKTQDTPEIIINACQTIKYYYQTLQLVEITQEVPKNESNL</sequence>
<dbReference type="PANTHER" id="PTHR40056:SF1">
    <property type="entry name" value="DUF1836 DOMAIN-CONTAINING PROTEIN"/>
    <property type="match status" value="1"/>
</dbReference>
<dbReference type="PANTHER" id="PTHR40056">
    <property type="entry name" value="HYPOTHETICAL CYTOSOLIC PROTEIN"/>
    <property type="match status" value="1"/>
</dbReference>
<reference evidence="1 2" key="1">
    <citation type="journal article" date="2013" name="PLoS ONE">
        <title>Comparative Genomic Characterization of Three Streptococcus parauberis Strains in Fish Pathogen, as Assessed by Wide-Genome Analyses.</title>
        <authorList>
            <person name="Nho S.W."/>
            <person name="Hikima J."/>
            <person name="Park S.B."/>
            <person name="Jang H.B."/>
            <person name="Cha I.S."/>
            <person name="Yasuike M."/>
            <person name="Nakamura Y."/>
            <person name="Fujiwara A."/>
            <person name="Sano M."/>
            <person name="Kanai K."/>
            <person name="Kondo H."/>
            <person name="Hirono I."/>
            <person name="Takeyama H."/>
            <person name="Aoki T."/>
            <person name="Jung T.S."/>
        </authorList>
    </citation>
    <scope>NUCLEOTIDE SEQUENCE [LARGE SCALE GENOMIC DNA]</scope>
    <source>
        <strain evidence="1 2">KRS-02083</strain>
    </source>
</reference>
<dbReference type="RefSeq" id="WP_003108431.1">
    <property type="nucleotide sequence ID" value="NZ_ALYM01000003.1"/>
</dbReference>
<dbReference type="InterPro" id="IPR014975">
    <property type="entry name" value="DUF1836"/>
</dbReference>
<protein>
    <recommendedName>
        <fullName evidence="3">DUF1836 domain-containing protein</fullName>
    </recommendedName>
</protein>
<name>A0ABP2SZH5_9STRE</name>
<evidence type="ECO:0000313" key="1">
    <source>
        <dbReference type="EMBL" id="EMG25864.1"/>
    </source>
</evidence>